<feature type="domain" description="RING-type" evidence="8">
    <location>
        <begin position="18"/>
        <end position="57"/>
    </location>
</feature>
<evidence type="ECO:0000259" key="8">
    <source>
        <dbReference type="PROSITE" id="PS50089"/>
    </source>
</evidence>
<dbReference type="GO" id="GO:1990841">
    <property type="term" value="F:promoter-specific chromatin binding"/>
    <property type="evidence" value="ECO:0007669"/>
    <property type="project" value="TreeGrafter"/>
</dbReference>
<proteinExistence type="predicted"/>
<keyword evidence="10" id="KW-1185">Reference proteome</keyword>
<feature type="compositionally biased region" description="Acidic residues" evidence="7">
    <location>
        <begin position="415"/>
        <end position="442"/>
    </location>
</feature>
<evidence type="ECO:0000256" key="7">
    <source>
        <dbReference type="SAM" id="MobiDB-lite"/>
    </source>
</evidence>
<evidence type="ECO:0000313" key="10">
    <source>
        <dbReference type="Proteomes" id="UP000494040"/>
    </source>
</evidence>
<dbReference type="SUPFAM" id="SSF57850">
    <property type="entry name" value="RING/U-box"/>
    <property type="match status" value="1"/>
</dbReference>
<dbReference type="EnsemblMetazoa" id="XM_024229935.1">
    <property type="protein sequence ID" value="XP_024085703.1"/>
    <property type="gene ID" value="LOC106669930"/>
</dbReference>
<feature type="compositionally biased region" description="Basic and acidic residues" evidence="7">
    <location>
        <begin position="462"/>
        <end position="478"/>
    </location>
</feature>
<dbReference type="AlphaFoldDB" id="A0A8I6ST65"/>
<dbReference type="Pfam" id="PF16207">
    <property type="entry name" value="RAWUL"/>
    <property type="match status" value="1"/>
</dbReference>
<dbReference type="PANTHER" id="PTHR10825">
    <property type="entry name" value="RING FINGER DOMAIN-CONTAINING, POLYCOMB GROUP COMPONENT"/>
    <property type="match status" value="1"/>
</dbReference>
<evidence type="ECO:0000313" key="9">
    <source>
        <dbReference type="EnsemblMetazoa" id="XP_024085703.1"/>
    </source>
</evidence>
<evidence type="ECO:0000256" key="1">
    <source>
        <dbReference type="ARBA" id="ARBA00004123"/>
    </source>
</evidence>
<dbReference type="RefSeq" id="XP_024085703.1">
    <property type="nucleotide sequence ID" value="XM_024229935.1"/>
</dbReference>
<dbReference type="InterPro" id="IPR032443">
    <property type="entry name" value="RAWUL"/>
</dbReference>
<accession>A0A8I6ST65</accession>
<evidence type="ECO:0000256" key="3">
    <source>
        <dbReference type="ARBA" id="ARBA00022771"/>
    </source>
</evidence>
<dbReference type="OrthoDB" id="6629223at2759"/>
<dbReference type="PROSITE" id="PS50089">
    <property type="entry name" value="ZF_RING_2"/>
    <property type="match status" value="1"/>
</dbReference>
<dbReference type="CDD" id="cd17082">
    <property type="entry name" value="RAWUL_PCGF2_like"/>
    <property type="match status" value="1"/>
</dbReference>
<dbReference type="GO" id="GO:0035102">
    <property type="term" value="C:PRC1 complex"/>
    <property type="evidence" value="ECO:0007669"/>
    <property type="project" value="TreeGrafter"/>
</dbReference>
<feature type="region of interest" description="Disordered" evidence="7">
    <location>
        <begin position="247"/>
        <end position="514"/>
    </location>
</feature>
<dbReference type="PANTHER" id="PTHR10825:SF29">
    <property type="entry name" value="POLYCOMB GROUP RING FINGER PROTEIN 1"/>
    <property type="match status" value="1"/>
</dbReference>
<name>A0A8I6ST65_CIMLE</name>
<dbReference type="Proteomes" id="UP000494040">
    <property type="component" value="Unassembled WGS sequence"/>
</dbReference>
<reference evidence="9" key="1">
    <citation type="submission" date="2022-01" db="UniProtKB">
        <authorList>
            <consortium name="EnsemblMetazoa"/>
        </authorList>
    </citation>
    <scope>IDENTIFICATION</scope>
</reference>
<dbReference type="Pfam" id="PF13923">
    <property type="entry name" value="zf-C3HC4_2"/>
    <property type="match status" value="1"/>
</dbReference>
<feature type="compositionally biased region" description="Basic and acidic residues" evidence="7">
    <location>
        <begin position="537"/>
        <end position="566"/>
    </location>
</feature>
<dbReference type="GO" id="GO:0000122">
    <property type="term" value="P:negative regulation of transcription by RNA polymerase II"/>
    <property type="evidence" value="ECO:0007669"/>
    <property type="project" value="TreeGrafter"/>
</dbReference>
<feature type="region of interest" description="Disordered" evidence="7">
    <location>
        <begin position="530"/>
        <end position="566"/>
    </location>
</feature>
<feature type="compositionally biased region" description="Basic and acidic residues" evidence="7">
    <location>
        <begin position="587"/>
        <end position="596"/>
    </location>
</feature>
<feature type="compositionally biased region" description="Acidic residues" evidence="7">
    <location>
        <begin position="449"/>
        <end position="461"/>
    </location>
</feature>
<dbReference type="InterPro" id="IPR017907">
    <property type="entry name" value="Znf_RING_CS"/>
</dbReference>
<evidence type="ECO:0000256" key="5">
    <source>
        <dbReference type="ARBA" id="ARBA00023242"/>
    </source>
</evidence>
<organism evidence="9 10">
    <name type="scientific">Cimex lectularius</name>
    <name type="common">Bed bug</name>
    <name type="synonym">Acanthia lectularia</name>
    <dbReference type="NCBI Taxonomy" id="79782"/>
    <lineage>
        <taxon>Eukaryota</taxon>
        <taxon>Metazoa</taxon>
        <taxon>Ecdysozoa</taxon>
        <taxon>Arthropoda</taxon>
        <taxon>Hexapoda</taxon>
        <taxon>Insecta</taxon>
        <taxon>Pterygota</taxon>
        <taxon>Neoptera</taxon>
        <taxon>Paraneoptera</taxon>
        <taxon>Hemiptera</taxon>
        <taxon>Heteroptera</taxon>
        <taxon>Panheteroptera</taxon>
        <taxon>Cimicomorpha</taxon>
        <taxon>Cimicidae</taxon>
        <taxon>Cimex</taxon>
    </lineage>
</organism>
<dbReference type="PROSITE" id="PS00518">
    <property type="entry name" value="ZF_RING_1"/>
    <property type="match status" value="1"/>
</dbReference>
<dbReference type="GeneID" id="106669930"/>
<dbReference type="InterPro" id="IPR013083">
    <property type="entry name" value="Znf_RING/FYVE/PHD"/>
</dbReference>
<dbReference type="Gene3D" id="3.30.40.10">
    <property type="entry name" value="Zinc/RING finger domain, C3HC4 (zinc finger)"/>
    <property type="match status" value="1"/>
</dbReference>
<evidence type="ECO:0000256" key="2">
    <source>
        <dbReference type="ARBA" id="ARBA00022723"/>
    </source>
</evidence>
<keyword evidence="4" id="KW-0862">Zinc</keyword>
<feature type="compositionally biased region" description="Basic residues" evidence="7">
    <location>
        <begin position="479"/>
        <end position="498"/>
    </location>
</feature>
<dbReference type="InterPro" id="IPR001841">
    <property type="entry name" value="Znf_RING"/>
</dbReference>
<comment type="subcellular location">
    <subcellularLocation>
        <location evidence="1">Nucleus</location>
    </subcellularLocation>
</comment>
<feature type="region of interest" description="Disordered" evidence="7">
    <location>
        <begin position="718"/>
        <end position="774"/>
    </location>
</feature>
<dbReference type="GO" id="GO:0008270">
    <property type="term" value="F:zinc ion binding"/>
    <property type="evidence" value="ECO:0007669"/>
    <property type="project" value="UniProtKB-KW"/>
</dbReference>
<feature type="compositionally biased region" description="Basic and acidic residues" evidence="7">
    <location>
        <begin position="277"/>
        <end position="290"/>
    </location>
</feature>
<feature type="region of interest" description="Disordered" evidence="7">
    <location>
        <begin position="587"/>
        <end position="658"/>
    </location>
</feature>
<dbReference type="OMA" id="ACIFGWK"/>
<evidence type="ECO:0000256" key="4">
    <source>
        <dbReference type="ARBA" id="ARBA00022833"/>
    </source>
</evidence>
<keyword evidence="2" id="KW-0479">Metal-binding</keyword>
<feature type="compositionally biased region" description="Basic and acidic residues" evidence="7">
    <location>
        <begin position="307"/>
        <end position="403"/>
    </location>
</feature>
<dbReference type="SMART" id="SM00184">
    <property type="entry name" value="RING"/>
    <property type="match status" value="1"/>
</dbReference>
<dbReference type="Gene3D" id="3.10.20.90">
    <property type="entry name" value="Phosphatidylinositol 3-kinase Catalytic Subunit, Chain A, domain 1"/>
    <property type="match status" value="1"/>
</dbReference>
<keyword evidence="5" id="KW-0539">Nucleus</keyword>
<keyword evidence="3 6" id="KW-0863">Zinc-finger</keyword>
<feature type="compositionally biased region" description="Pro residues" evidence="7">
    <location>
        <begin position="608"/>
        <end position="623"/>
    </location>
</feature>
<evidence type="ECO:0000256" key="6">
    <source>
        <dbReference type="PROSITE-ProRule" id="PRU00175"/>
    </source>
</evidence>
<dbReference type="KEGG" id="clec:106669930"/>
<dbReference type="FunFam" id="3.30.40.10:FF:000122">
    <property type="entry name" value="polycomb group RING finger protein 1"/>
    <property type="match status" value="1"/>
</dbReference>
<sequence>MKLRRRTLVREINPHLICVLCSGYFIEATTIVECLHSFCRSCLVKYLEKSKFCPICDVQLHKNNPLLSVRCDSTLQQLVYKLIPGLYGREMARRRKYYSELGGPSSDPDCGEFPVGDAYFSPEDSISLSLEFVNCIKDEESSGSDSEEGAADKQAIHHRRYLQCPAAVTMSHLKKFLRMKYGLSHDHNVDIIYAGEILTDDFSLMDVAYTFSWNRASPMRFKFRLLQRNSMAQIVPNKDLVSVRDNGVSQAAKNESEGKKEAQLCPPATSAPVKRLSFHEGENNKVESSKPKKNGTENTNGHLKRSLVQEKTENREKEPADEPEIKKAKIAEPVVDKEKEERLLKKEKERLIYEEKVKKEKEKKEEERARREKEKEEKALRKEREKEKQTAEAAKNKQKDNRNYIHNNRNRVIEGDDDDIVEEVEEEVEEIEAMEVDEEEEERLQITTPEEDLVEEEQIEEEPIKEVRYVQSKSEERRKEKKKNKKAKHHHHHRHHDRKRDSPPAATILHSSENDIMKLKIKLTDINKPKYSVVDPNEDKKEIKENGYGHKHDKHSEKVDQKQKEEEAKKVVDAANNNKIDAVKTKNEILVKEKMPPIRQTIRQQKPSPSPPSPKMSPPPKPAASPKVCVSPKSQPIMPKQNGSVKAEPIKMPPSSITVSKITAAEKRQMEQQKLLMHRNNSNGVDSKRPSLEIMLVNAPKKASDCETKPVEVKKVIRPTPPSIPLSRLGKNVAFGPKSSPPPLVPATKASSHDESGALDLSGKSSRKSPDVESAMRNLVTLSDTAVHVRNMMSQEPPPTLKIPVPPAIGLNSKVPSLQMAYQNQRTIKPVPNQSVRQIPNPSALMFRQHNMNGRTVPPPGVPINSLRRIESMTKNIEKVAAGLSVKAAVEAGYAIK</sequence>
<protein>
    <recommendedName>
        <fullName evidence="8">RING-type domain-containing protein</fullName>
    </recommendedName>
</protein>